<accession>A0A1G2HIL9</accession>
<sequence length="572" mass="65926">MPENEKIVPQEVLGKKRDIKQLTEKLVDFGDFSVLEGLDSQDVTQIVIRLIKDHKADFFFQNSEYFYGVDGEEVIKFLAEQGGLMYYFAKYIVDALRIFENVNQRKVLDELIKRELWSSVARVLDLGLLKFKLDNWIVEELLQRDYLDVIVSSLDRIEDVNDLLSSDTNFLSILEGVYRGVAMYTNYNGTQLLETQDYALNKIEFLLSADVVKNDPVKILYIVRMFLLFPHKYLRVAELAKNMGGLVASLFEKYQPHTTDLASALGKLRHSESQIDTEKPSYNLEIEAMNIDVEMELNTPITNDISLIVNFVKKLDEVQKQIYEEMKQHIKDSSDEDRQVVGVYDSVHINIGIPGGEETLANLSQDIKSREGIYFLLELIGIIYNSIGRVAFMYRRQYAHLIEINKNEDEGESIEPGVGDANAQDQDGNPFPVKLGYTVKLQNRLWGFNLTADNAPMLEVLLRYMDKLIKHYKLDTPEARKRVGEVINDIMEFIKQKQEETLLRIGKGTEESSPVTYGELVRKGFNELHEWWAINMDELLKGVFPGAYLLDRNEILRFIMKRLSDEIKAPLV</sequence>
<dbReference type="EMBL" id="MHOK01000002">
    <property type="protein sequence ID" value="OGZ62344.1"/>
    <property type="molecule type" value="Genomic_DNA"/>
</dbReference>
<proteinExistence type="predicted"/>
<protein>
    <submittedName>
        <fullName evidence="1">Uncharacterized protein</fullName>
    </submittedName>
</protein>
<evidence type="ECO:0000313" key="1">
    <source>
        <dbReference type="EMBL" id="OGZ62344.1"/>
    </source>
</evidence>
<reference evidence="1 2" key="1">
    <citation type="journal article" date="2016" name="Nat. Commun.">
        <title>Thousands of microbial genomes shed light on interconnected biogeochemical processes in an aquifer system.</title>
        <authorList>
            <person name="Anantharaman K."/>
            <person name="Brown C.T."/>
            <person name="Hug L.A."/>
            <person name="Sharon I."/>
            <person name="Castelle C.J."/>
            <person name="Probst A.J."/>
            <person name="Thomas B.C."/>
            <person name="Singh A."/>
            <person name="Wilkins M.J."/>
            <person name="Karaoz U."/>
            <person name="Brodie E.L."/>
            <person name="Williams K.H."/>
            <person name="Hubbard S.S."/>
            <person name="Banfield J.F."/>
        </authorList>
    </citation>
    <scope>NUCLEOTIDE SEQUENCE [LARGE SCALE GENOMIC DNA]</scope>
</reference>
<dbReference type="STRING" id="1802165.A3F94_03250"/>
<comment type="caution">
    <text evidence="1">The sequence shown here is derived from an EMBL/GenBank/DDBJ whole genome shotgun (WGS) entry which is preliminary data.</text>
</comment>
<dbReference type="Proteomes" id="UP000176770">
    <property type="component" value="Unassembled WGS sequence"/>
</dbReference>
<dbReference type="AlphaFoldDB" id="A0A1G2HIL9"/>
<evidence type="ECO:0000313" key="2">
    <source>
        <dbReference type="Proteomes" id="UP000176770"/>
    </source>
</evidence>
<organism evidence="1 2">
    <name type="scientific">Candidatus Spechtbacteria bacterium RIFCSPLOWO2_12_FULL_38_22</name>
    <dbReference type="NCBI Taxonomy" id="1802165"/>
    <lineage>
        <taxon>Bacteria</taxon>
        <taxon>Candidatus Spechtiibacteriota</taxon>
    </lineage>
</organism>
<gene>
    <name evidence="1" type="ORF">A3F94_03250</name>
</gene>
<name>A0A1G2HIL9_9BACT</name>